<dbReference type="Gene3D" id="3.30.470.20">
    <property type="entry name" value="ATP-grasp fold, B domain"/>
    <property type="match status" value="1"/>
</dbReference>
<keyword evidence="2" id="KW-0028">Amino-acid biosynthesis</keyword>
<comment type="caution">
    <text evidence="7">The sequence shown here is derived from an EMBL/GenBank/DDBJ whole genome shotgun (WGS) entry which is preliminary data.</text>
</comment>
<dbReference type="SMART" id="SM00851">
    <property type="entry name" value="MGS"/>
    <property type="match status" value="1"/>
</dbReference>
<keyword evidence="3 7" id="KW-0436">Ligase</keyword>
<evidence type="ECO:0000259" key="6">
    <source>
        <dbReference type="PROSITE" id="PS51855"/>
    </source>
</evidence>
<evidence type="ECO:0000256" key="4">
    <source>
        <dbReference type="ARBA" id="ARBA00022741"/>
    </source>
</evidence>
<accession>A0A0N0XX74</accession>
<feature type="domain" description="MGS-like" evidence="6">
    <location>
        <begin position="91"/>
        <end position="236"/>
    </location>
</feature>
<evidence type="ECO:0000313" key="7">
    <source>
        <dbReference type="EMBL" id="KPC64445.1"/>
    </source>
</evidence>
<keyword evidence="2" id="KW-0055">Arginine biosynthesis</keyword>
<dbReference type="AlphaFoldDB" id="A0A0N0XX74"/>
<dbReference type="PANTHER" id="PTHR11405">
    <property type="entry name" value="CARBAMOYLTRANSFERASE FAMILY MEMBER"/>
    <property type="match status" value="1"/>
</dbReference>
<reference evidence="8" key="1">
    <citation type="submission" date="2015-07" db="EMBL/GenBank/DDBJ databases">
        <authorList>
            <person name="Ju K.-S."/>
            <person name="Doroghazi J.R."/>
            <person name="Metcalf W.W."/>
        </authorList>
    </citation>
    <scope>NUCLEOTIDE SEQUENCE [LARGE SCALE GENOMIC DNA]</scope>
    <source>
        <strain evidence="8">NRRL ISP-5002</strain>
    </source>
</reference>
<dbReference type="SUPFAM" id="SSF52335">
    <property type="entry name" value="Methylglyoxal synthase-like"/>
    <property type="match status" value="1"/>
</dbReference>
<protein>
    <recommendedName>
        <fullName evidence="1">carbamoyl-phosphate synthase (glutamine-hydrolyzing)</fullName>
        <ecNumber evidence="1">6.3.5.5</ecNumber>
    </recommendedName>
</protein>
<dbReference type="Gene3D" id="3.40.50.1380">
    <property type="entry name" value="Methylglyoxal synthase-like domain"/>
    <property type="match status" value="1"/>
</dbReference>
<evidence type="ECO:0000313" key="8">
    <source>
        <dbReference type="Proteomes" id="UP000037982"/>
    </source>
</evidence>
<dbReference type="FunFam" id="3.40.50.1380:FF:000007">
    <property type="entry name" value="Carbamoyl-phosphate synthase large chain"/>
    <property type="match status" value="1"/>
</dbReference>
<dbReference type="EMBL" id="LGKG01000090">
    <property type="protein sequence ID" value="KPC64445.1"/>
    <property type="molecule type" value="Genomic_DNA"/>
</dbReference>
<dbReference type="Pfam" id="PF02142">
    <property type="entry name" value="MGS"/>
    <property type="match status" value="1"/>
</dbReference>
<dbReference type="PANTHER" id="PTHR11405:SF53">
    <property type="entry name" value="CARBAMOYL-PHOSPHATE SYNTHASE [AMMONIA], MITOCHONDRIAL"/>
    <property type="match status" value="1"/>
</dbReference>
<evidence type="ECO:0000256" key="2">
    <source>
        <dbReference type="ARBA" id="ARBA00022571"/>
    </source>
</evidence>
<dbReference type="SUPFAM" id="SSF56059">
    <property type="entry name" value="Glutathione synthetase ATP-binding domain-like"/>
    <property type="match status" value="1"/>
</dbReference>
<keyword evidence="4" id="KW-0547">Nucleotide-binding</keyword>
<keyword evidence="8" id="KW-1185">Reference proteome</keyword>
<name>A0A0N0XX74_9ACTN</name>
<dbReference type="GO" id="GO:0005524">
    <property type="term" value="F:ATP binding"/>
    <property type="evidence" value="ECO:0007669"/>
    <property type="project" value="UniProtKB-KW"/>
</dbReference>
<keyword evidence="5" id="KW-0067">ATP-binding</keyword>
<evidence type="ECO:0000256" key="1">
    <source>
        <dbReference type="ARBA" id="ARBA00012738"/>
    </source>
</evidence>
<dbReference type="InterPro" id="IPR011607">
    <property type="entry name" value="MGS-like_dom"/>
</dbReference>
<dbReference type="CDD" id="cd01424">
    <property type="entry name" value="MGS_CPS_II"/>
    <property type="match status" value="1"/>
</dbReference>
<dbReference type="GO" id="GO:0005737">
    <property type="term" value="C:cytoplasm"/>
    <property type="evidence" value="ECO:0007669"/>
    <property type="project" value="TreeGrafter"/>
</dbReference>
<gene>
    <name evidence="7" type="primary">carB</name>
    <name evidence="7" type="ORF">ADL29_11155</name>
</gene>
<dbReference type="GO" id="GO:0004088">
    <property type="term" value="F:carbamoyl-phosphate synthase (glutamine-hydrolyzing) activity"/>
    <property type="evidence" value="ECO:0007669"/>
    <property type="project" value="UniProtKB-EC"/>
</dbReference>
<feature type="non-terminal residue" evidence="7">
    <location>
        <position position="1"/>
    </location>
</feature>
<sequence>AKAAARISLGATIAELRAEGLLPKQGDGGTLPLDAPISVKEAVMPWSRFRDIHGRGVDTVLGPEMRSTGEVMGIDSVFGTAYAKSQAGAYGPLPTKGRAFISVANRDKRSMIFPARELVAHGFELLATSGTAEVLKRNGIHATVVRKQSEGEGPNGEKTIVQLIHEGEVDLIVNTPYGTGGRLDGYDIRTAAVARSVPCLTTVQALAAAVQGIDALNHGDVGVRSLQEHAEHLTAARD</sequence>
<organism evidence="7 8">
    <name type="scientific">Streptomyces chattanoogensis</name>
    <dbReference type="NCBI Taxonomy" id="66876"/>
    <lineage>
        <taxon>Bacteria</taxon>
        <taxon>Bacillati</taxon>
        <taxon>Actinomycetota</taxon>
        <taxon>Actinomycetes</taxon>
        <taxon>Kitasatosporales</taxon>
        <taxon>Streptomycetaceae</taxon>
        <taxon>Streptomyces</taxon>
    </lineage>
</organism>
<evidence type="ECO:0000256" key="3">
    <source>
        <dbReference type="ARBA" id="ARBA00022598"/>
    </source>
</evidence>
<dbReference type="Proteomes" id="UP000037982">
    <property type="component" value="Unassembled WGS sequence"/>
</dbReference>
<dbReference type="InterPro" id="IPR036914">
    <property type="entry name" value="MGS-like_dom_sf"/>
</dbReference>
<evidence type="ECO:0000256" key="5">
    <source>
        <dbReference type="ARBA" id="ARBA00022840"/>
    </source>
</evidence>
<dbReference type="PROSITE" id="PS51855">
    <property type="entry name" value="MGS"/>
    <property type="match status" value="1"/>
</dbReference>
<dbReference type="PATRIC" id="fig|66876.3.peg.2436"/>
<dbReference type="GO" id="GO:0006541">
    <property type="term" value="P:glutamine metabolic process"/>
    <property type="evidence" value="ECO:0007669"/>
    <property type="project" value="TreeGrafter"/>
</dbReference>
<dbReference type="EC" id="6.3.5.5" evidence="1"/>
<dbReference type="InterPro" id="IPR033937">
    <property type="entry name" value="MGS_CPS_CarB"/>
</dbReference>
<proteinExistence type="predicted"/>